<dbReference type="GO" id="GO:0003714">
    <property type="term" value="F:transcription corepressor activity"/>
    <property type="evidence" value="ECO:0007669"/>
    <property type="project" value="InterPro"/>
</dbReference>
<gene>
    <name evidence="2" type="ORF">BOTBODRAFT_28564</name>
</gene>
<dbReference type="GO" id="GO:0005783">
    <property type="term" value="C:endoplasmic reticulum"/>
    <property type="evidence" value="ECO:0007669"/>
    <property type="project" value="TreeGrafter"/>
</dbReference>
<evidence type="ECO:0000256" key="1">
    <source>
        <dbReference type="SAM" id="MobiDB-lite"/>
    </source>
</evidence>
<feature type="region of interest" description="Disordered" evidence="1">
    <location>
        <begin position="427"/>
        <end position="470"/>
    </location>
</feature>
<feature type="region of interest" description="Disordered" evidence="1">
    <location>
        <begin position="511"/>
        <end position="605"/>
    </location>
</feature>
<proteinExistence type="predicted"/>
<reference evidence="3" key="1">
    <citation type="journal article" date="2014" name="Proc. Natl. Acad. Sci. U.S.A.">
        <title>Extensive sampling of basidiomycete genomes demonstrates inadequacy of the white-rot/brown-rot paradigm for wood decay fungi.</title>
        <authorList>
            <person name="Riley R."/>
            <person name="Salamov A.A."/>
            <person name="Brown D.W."/>
            <person name="Nagy L.G."/>
            <person name="Floudas D."/>
            <person name="Held B.W."/>
            <person name="Levasseur A."/>
            <person name="Lombard V."/>
            <person name="Morin E."/>
            <person name="Otillar R."/>
            <person name="Lindquist E.A."/>
            <person name="Sun H."/>
            <person name="LaButti K.M."/>
            <person name="Schmutz J."/>
            <person name="Jabbour D."/>
            <person name="Luo H."/>
            <person name="Baker S.E."/>
            <person name="Pisabarro A.G."/>
            <person name="Walton J.D."/>
            <person name="Blanchette R.A."/>
            <person name="Henrissat B."/>
            <person name="Martin F."/>
            <person name="Cullen D."/>
            <person name="Hibbett D.S."/>
            <person name="Grigoriev I.V."/>
        </authorList>
    </citation>
    <scope>NUCLEOTIDE SEQUENCE [LARGE SCALE GENOMIC DNA]</scope>
    <source>
        <strain evidence="3">FD-172 SS1</strain>
    </source>
</reference>
<feature type="compositionally biased region" description="Polar residues" evidence="1">
    <location>
        <begin position="592"/>
        <end position="605"/>
    </location>
</feature>
<evidence type="ECO:0000313" key="2">
    <source>
        <dbReference type="EMBL" id="KDQ19069.1"/>
    </source>
</evidence>
<dbReference type="GO" id="GO:0008654">
    <property type="term" value="P:phospholipid biosynthetic process"/>
    <property type="evidence" value="ECO:0007669"/>
    <property type="project" value="TreeGrafter"/>
</dbReference>
<sequence length="605" mass="65135">MSSPDLPSAQTQSERISVASLCSPSTPQQPKNYGINHLDEDVLIAVKALGDMRSGSGLPHHHRSFTSVASTSASVQPTPSLSRAATSISYEDSENPHSPRDENPSVTVADTTFVSRVTHLPYVNTAIRAYTQGKASSRVVKYGAEMVESSVKSISRPVIDRLPANLDEFACRQLDRLGRYGRPEKPKDDDVIINDEDSSMTPLDDRAREEIQAEVLARWMEHRDHGHGGFSRETSVGRDFEVESRGLSHTNGDSPSYAASTAGDTEASADIETDRSRDAPSNAAQGDSNQNQVATRSKWQAVLLEAGGLSAAVSEESMRRLKYCLQWLQYATSHIDRQILLLRSFIESISPPQDPASSQQDPDALVPIQSMQTLTEVKRDLVSTIRQVVDVVSKYAGGTLPEPARSTVRSFILKLPERWAVAARAEAAAGSGANATNGTSAGAGSRRSRSETEAQERQSRPTASAATQAAQRVLTLATESLDTMRSVTGVFKDSLDRAEAWVERLRMVGIQRQQSQTQDAKQGNPHPISPSPPSPVALTSGSLAALSLARGQSSMVPTNAGGDGDVTETERSAGSVTKRRRKGGWGGWIRGTSTDAGNRSSMNTD</sequence>
<feature type="compositionally biased region" description="Basic and acidic residues" evidence="1">
    <location>
        <begin position="448"/>
        <end position="459"/>
    </location>
</feature>
<dbReference type="AlphaFoldDB" id="A0A067MTY2"/>
<dbReference type="Proteomes" id="UP000027195">
    <property type="component" value="Unassembled WGS sequence"/>
</dbReference>
<evidence type="ECO:0008006" key="4">
    <source>
        <dbReference type="Google" id="ProtNLM"/>
    </source>
</evidence>
<dbReference type="GO" id="GO:0005634">
    <property type="term" value="C:nucleus"/>
    <property type="evidence" value="ECO:0007669"/>
    <property type="project" value="TreeGrafter"/>
</dbReference>
<dbReference type="GO" id="GO:0030968">
    <property type="term" value="P:endoplasmic reticulum unfolded protein response"/>
    <property type="evidence" value="ECO:0007669"/>
    <property type="project" value="TreeGrafter"/>
</dbReference>
<organism evidence="2 3">
    <name type="scientific">Botryobasidium botryosum (strain FD-172 SS1)</name>
    <dbReference type="NCBI Taxonomy" id="930990"/>
    <lineage>
        <taxon>Eukaryota</taxon>
        <taxon>Fungi</taxon>
        <taxon>Dikarya</taxon>
        <taxon>Basidiomycota</taxon>
        <taxon>Agaricomycotina</taxon>
        <taxon>Agaricomycetes</taxon>
        <taxon>Cantharellales</taxon>
        <taxon>Botryobasidiaceae</taxon>
        <taxon>Botryobasidium</taxon>
    </lineage>
</organism>
<feature type="compositionally biased region" description="Polar residues" evidence="1">
    <location>
        <begin position="282"/>
        <end position="293"/>
    </location>
</feature>
<dbReference type="GO" id="GO:0006357">
    <property type="term" value="P:regulation of transcription by RNA polymerase II"/>
    <property type="evidence" value="ECO:0007669"/>
    <property type="project" value="TreeGrafter"/>
</dbReference>
<dbReference type="InParanoid" id="A0A067MTY2"/>
<protein>
    <recommendedName>
        <fullName evidence="4">Opi1-domain-containing protein</fullName>
    </recommendedName>
</protein>
<dbReference type="InterPro" id="IPR013927">
    <property type="entry name" value="TF_Opi1_Ccg-8"/>
</dbReference>
<feature type="compositionally biased region" description="Basic and acidic residues" evidence="1">
    <location>
        <begin position="180"/>
        <end position="190"/>
    </location>
</feature>
<feature type="compositionally biased region" description="Low complexity" evidence="1">
    <location>
        <begin position="427"/>
        <end position="445"/>
    </location>
</feature>
<keyword evidence="3" id="KW-1185">Reference proteome</keyword>
<feature type="compositionally biased region" description="Polar residues" evidence="1">
    <location>
        <begin position="511"/>
        <end position="521"/>
    </location>
</feature>
<dbReference type="Pfam" id="PF08618">
    <property type="entry name" value="Opi1"/>
    <property type="match status" value="1"/>
</dbReference>
<dbReference type="PANTHER" id="PTHR38406:SF1">
    <property type="entry name" value="TRANSCRIPTIONAL REPRESSOR OPI1"/>
    <property type="match status" value="1"/>
</dbReference>
<dbReference type="PANTHER" id="PTHR38406">
    <property type="entry name" value="TRANSCRIPTIONAL REPRESSOR OPI1"/>
    <property type="match status" value="1"/>
</dbReference>
<name>A0A067MTY2_BOTB1</name>
<feature type="region of interest" description="Disordered" evidence="1">
    <location>
        <begin position="180"/>
        <end position="204"/>
    </location>
</feature>
<feature type="region of interest" description="Disordered" evidence="1">
    <location>
        <begin position="55"/>
        <end position="82"/>
    </location>
</feature>
<dbReference type="STRING" id="930990.A0A067MTY2"/>
<dbReference type="EMBL" id="KL198020">
    <property type="protein sequence ID" value="KDQ19069.1"/>
    <property type="molecule type" value="Genomic_DNA"/>
</dbReference>
<feature type="compositionally biased region" description="Low complexity" evidence="1">
    <location>
        <begin position="537"/>
        <end position="554"/>
    </location>
</feature>
<evidence type="ECO:0000313" key="3">
    <source>
        <dbReference type="Proteomes" id="UP000027195"/>
    </source>
</evidence>
<feature type="compositionally biased region" description="Polar residues" evidence="1">
    <location>
        <begin position="247"/>
        <end position="263"/>
    </location>
</feature>
<feature type="compositionally biased region" description="Polar residues" evidence="1">
    <location>
        <begin position="1"/>
        <end position="31"/>
    </location>
</feature>
<dbReference type="OrthoDB" id="2441642at2759"/>
<feature type="region of interest" description="Disordered" evidence="1">
    <location>
        <begin position="245"/>
        <end position="293"/>
    </location>
</feature>
<feature type="compositionally biased region" description="Low complexity" evidence="1">
    <location>
        <begin position="66"/>
        <end position="75"/>
    </location>
</feature>
<feature type="compositionally biased region" description="Polar residues" evidence="1">
    <location>
        <begin position="460"/>
        <end position="470"/>
    </location>
</feature>
<dbReference type="HOGENOM" id="CLU_021914_1_0_1"/>
<accession>A0A067MTY2</accession>
<feature type="region of interest" description="Disordered" evidence="1">
    <location>
        <begin position="1"/>
        <end position="34"/>
    </location>
</feature>